<dbReference type="PANTHER" id="PTHR15503:SF45">
    <property type="entry name" value="RNA-DIRECTED DNA POLYMERASE HOMOLOG"/>
    <property type="match status" value="1"/>
</dbReference>
<dbReference type="InterPro" id="IPR032567">
    <property type="entry name" value="RTL1-rel"/>
</dbReference>
<reference evidence="2" key="2">
    <citation type="submission" date="2025-08" db="UniProtKB">
        <authorList>
            <consortium name="RefSeq"/>
        </authorList>
    </citation>
    <scope>IDENTIFICATION</scope>
    <source>
        <tissue evidence="2">Etiolated seedlings</tissue>
    </source>
</reference>
<dbReference type="Pfam" id="PF08284">
    <property type="entry name" value="RVP_2"/>
    <property type="match status" value="1"/>
</dbReference>
<dbReference type="PANTHER" id="PTHR15503">
    <property type="entry name" value="LDOC1 RELATED"/>
    <property type="match status" value="1"/>
</dbReference>
<dbReference type="SUPFAM" id="SSF56672">
    <property type="entry name" value="DNA/RNA polymerases"/>
    <property type="match status" value="1"/>
</dbReference>
<dbReference type="eggNOG" id="KOG0017">
    <property type="taxonomic scope" value="Eukaryota"/>
</dbReference>
<protein>
    <submittedName>
        <fullName evidence="2">Uncharacterized protein LOC101503628</fullName>
    </submittedName>
</protein>
<keyword evidence="1" id="KW-1185">Reference proteome</keyword>
<organism evidence="1 2">
    <name type="scientific">Cicer arietinum</name>
    <name type="common">Chickpea</name>
    <name type="synonym">Garbanzo</name>
    <dbReference type="NCBI Taxonomy" id="3827"/>
    <lineage>
        <taxon>Eukaryota</taxon>
        <taxon>Viridiplantae</taxon>
        <taxon>Streptophyta</taxon>
        <taxon>Embryophyta</taxon>
        <taxon>Tracheophyta</taxon>
        <taxon>Spermatophyta</taxon>
        <taxon>Magnoliopsida</taxon>
        <taxon>eudicotyledons</taxon>
        <taxon>Gunneridae</taxon>
        <taxon>Pentapetalae</taxon>
        <taxon>rosids</taxon>
        <taxon>fabids</taxon>
        <taxon>Fabales</taxon>
        <taxon>Fabaceae</taxon>
        <taxon>Papilionoideae</taxon>
        <taxon>50 kb inversion clade</taxon>
        <taxon>NPAAA clade</taxon>
        <taxon>Hologalegina</taxon>
        <taxon>IRL clade</taxon>
        <taxon>Cicereae</taxon>
        <taxon>Cicer</taxon>
    </lineage>
</organism>
<sequence>MEPTMNVTRDTRRTAKGHVYSMGAEAGNKSSNLIQRDNEISSNTLTALFDSRANHSFIVMDCVNRLKLYASSLPFDLVVSISTKTLTVNIACLHCQPGVIKYLAANKLRVSLKEGTQEFLSSANMEGKINVSIEDVVLVKEYPDVFPTEISGLPSVREVEFFIDLHPGIGPISIVPYRMSPFELNELRGQIEDLL</sequence>
<dbReference type="InterPro" id="IPR043502">
    <property type="entry name" value="DNA/RNA_pol_sf"/>
</dbReference>
<evidence type="ECO:0000313" key="1">
    <source>
        <dbReference type="Proteomes" id="UP000087171"/>
    </source>
</evidence>
<dbReference type="KEGG" id="cam:101503628"/>
<dbReference type="PaxDb" id="3827-XP_004499929.1"/>
<accession>A0A1S2Y780</accession>
<dbReference type="GeneID" id="101503628"/>
<name>A0A1S2Y780_CICAR</name>
<dbReference type="AlphaFoldDB" id="A0A1S2Y780"/>
<gene>
    <name evidence="2" type="primary">LOC101503628</name>
</gene>
<proteinExistence type="predicted"/>
<dbReference type="OrthoDB" id="1424108at2759"/>
<reference evidence="1" key="1">
    <citation type="journal article" date="2013" name="Nat. Biotechnol.">
        <title>Draft genome sequence of chickpea (Cicer arietinum) provides a resource for trait improvement.</title>
        <authorList>
            <person name="Varshney R.K."/>
            <person name="Song C."/>
            <person name="Saxena R.K."/>
            <person name="Azam S."/>
            <person name="Yu S."/>
            <person name="Sharpe A.G."/>
            <person name="Cannon S."/>
            <person name="Baek J."/>
            <person name="Rosen B.D."/>
            <person name="Tar'an B."/>
            <person name="Millan T."/>
            <person name="Zhang X."/>
            <person name="Ramsay L.D."/>
            <person name="Iwata A."/>
            <person name="Wang Y."/>
            <person name="Nelson W."/>
            <person name="Farmer A.D."/>
            <person name="Gaur P.M."/>
            <person name="Soderlund C."/>
            <person name="Penmetsa R.V."/>
            <person name="Xu C."/>
            <person name="Bharti A.K."/>
            <person name="He W."/>
            <person name="Winter P."/>
            <person name="Zhao S."/>
            <person name="Hane J.K."/>
            <person name="Carrasquilla-Garcia N."/>
            <person name="Condie J.A."/>
            <person name="Upadhyaya H.D."/>
            <person name="Luo M.C."/>
            <person name="Thudi M."/>
            <person name="Gowda C.L."/>
            <person name="Singh N.P."/>
            <person name="Lichtenzveig J."/>
            <person name="Gali K.K."/>
            <person name="Rubio J."/>
            <person name="Nadarajan N."/>
            <person name="Dolezel J."/>
            <person name="Bansal K.C."/>
            <person name="Xu X."/>
            <person name="Edwards D."/>
            <person name="Zhang G."/>
            <person name="Kahl G."/>
            <person name="Gil J."/>
            <person name="Singh K.B."/>
            <person name="Datta S.K."/>
            <person name="Jackson S.A."/>
            <person name="Wang J."/>
            <person name="Cook D.R."/>
        </authorList>
    </citation>
    <scope>NUCLEOTIDE SEQUENCE [LARGE SCALE GENOMIC DNA]</scope>
    <source>
        <strain evidence="1">cv. CDC Frontier</strain>
    </source>
</reference>
<dbReference type="RefSeq" id="XP_004499929.1">
    <property type="nucleotide sequence ID" value="XM_004499872.1"/>
</dbReference>
<dbReference type="Proteomes" id="UP000087171">
    <property type="component" value="Chromosome Ca5"/>
</dbReference>
<evidence type="ECO:0000313" key="2">
    <source>
        <dbReference type="RefSeq" id="XP_004499929.1"/>
    </source>
</evidence>